<keyword evidence="1" id="KW-0732">Signal</keyword>
<protein>
    <submittedName>
        <fullName evidence="2">Uncharacterized protein</fullName>
    </submittedName>
</protein>
<feature type="signal peptide" evidence="1">
    <location>
        <begin position="1"/>
        <end position="25"/>
    </location>
</feature>
<dbReference type="STRING" id="1236976.JCM16418_3711"/>
<gene>
    <name evidence="2" type="ORF">JCM16418_3711</name>
</gene>
<evidence type="ECO:0000313" key="3">
    <source>
        <dbReference type="Proteomes" id="UP000019364"/>
    </source>
</evidence>
<reference evidence="2 3" key="1">
    <citation type="journal article" date="2014" name="Genome Announc.">
        <title>Draft Genome Sequence of Paenibacillus pini JCM 16418T, Isolated from the Rhizosphere of Pine Tree.</title>
        <authorList>
            <person name="Yuki M."/>
            <person name="Oshima K."/>
            <person name="Suda W."/>
            <person name="Oshida Y."/>
            <person name="Kitamura K."/>
            <person name="Iida Y."/>
            <person name="Hattori M."/>
            <person name="Ohkuma M."/>
        </authorList>
    </citation>
    <scope>NUCLEOTIDE SEQUENCE [LARGE SCALE GENOMIC DNA]</scope>
    <source>
        <strain evidence="2 3">JCM 16418</strain>
    </source>
</reference>
<keyword evidence="3" id="KW-1185">Reference proteome</keyword>
<feature type="chain" id="PRO_5004906819" evidence="1">
    <location>
        <begin position="26"/>
        <end position="109"/>
    </location>
</feature>
<sequence length="109" mass="11704">MKKKMVMAMFICMLVFVLAPIAAFAAVSSNTAQGQGDLYVTGYVANYHGGDLILKEVVTGAVVYSHHYSDPYTGSVVKETLSGSFPNLPSGTYQLTWTGQQGGSFSIHF</sequence>
<organism evidence="2 3">
    <name type="scientific">Paenibacillus pini JCM 16418</name>
    <dbReference type="NCBI Taxonomy" id="1236976"/>
    <lineage>
        <taxon>Bacteria</taxon>
        <taxon>Bacillati</taxon>
        <taxon>Bacillota</taxon>
        <taxon>Bacilli</taxon>
        <taxon>Bacillales</taxon>
        <taxon>Paenibacillaceae</taxon>
        <taxon>Paenibacillus</taxon>
    </lineage>
</organism>
<dbReference type="RefSeq" id="WP_158442444.1">
    <property type="nucleotide sequence ID" value="NZ_BAVZ01000013.1"/>
</dbReference>
<name>W7YMB5_9BACL</name>
<dbReference type="Proteomes" id="UP000019364">
    <property type="component" value="Unassembled WGS sequence"/>
</dbReference>
<dbReference type="EMBL" id="BAVZ01000013">
    <property type="protein sequence ID" value="GAF09567.1"/>
    <property type="molecule type" value="Genomic_DNA"/>
</dbReference>
<evidence type="ECO:0000256" key="1">
    <source>
        <dbReference type="SAM" id="SignalP"/>
    </source>
</evidence>
<comment type="caution">
    <text evidence="2">The sequence shown here is derived from an EMBL/GenBank/DDBJ whole genome shotgun (WGS) entry which is preliminary data.</text>
</comment>
<proteinExistence type="predicted"/>
<dbReference type="AlphaFoldDB" id="W7YMB5"/>
<evidence type="ECO:0000313" key="2">
    <source>
        <dbReference type="EMBL" id="GAF09567.1"/>
    </source>
</evidence>
<accession>W7YMB5</accession>